<feature type="region of interest" description="Disordered" evidence="1">
    <location>
        <begin position="523"/>
        <end position="571"/>
    </location>
</feature>
<feature type="compositionally biased region" description="Basic and acidic residues" evidence="1">
    <location>
        <begin position="556"/>
        <end position="571"/>
    </location>
</feature>
<feature type="region of interest" description="Disordered" evidence="1">
    <location>
        <begin position="282"/>
        <end position="386"/>
    </location>
</feature>
<name>A0A8H2WZ37_9AGAM</name>
<dbReference type="SUPFAM" id="SSF56112">
    <property type="entry name" value="Protein kinase-like (PK-like)"/>
    <property type="match status" value="1"/>
</dbReference>
<sequence length="777" mass="85560">MKKFKRPADPIRSNTEDEYDDAPEGRTDVILDEPSQGSLPRLTPARVRGRRRSAGPKSGGERVSSRSLQLAQKIGLLFGGNRLSGPILSEGEEDITYSTESEADMTFPFDDMINPPSHSKPKESRKRRLSTRMRNIREAGITHGDASESDSQSAVIHRGFRARSRSLVDVVVNSFNPSRRGSLGANSEPPLPSPDHPSKLAGLASRSGSQTRDHRPHVDPNSQPVDLGIDPPSRSNPKGFRREEATLNAAYARRSGGDIFHGDTSASGSRFAAIDRAFRARSKSSAVVDSFNRPRQGSLGVDSEPPSPSHLATTMPAVPRTQTSQSYNGKPALSKSGSRTPHYHHHHSRSQSQASKQYTNDFGVLNPKSSGKFEFQSQEDGEMSPASSRLDLVNFIIGGAGVLGLGMSRGGARQPLAKGGISGSESEGEHEQRLFVFGSGSACQPTWRERERERGKVSLSDGEQERDAEINRNLRLEKFVLEPMVWPEVQNEDLKARGEEKRRDYGKKRVILDEVEDELLKAHGSQAHHHLRSHDSSAPKEQAENKPTPEFIDTSRSNEESLGDRPLGERHQACDHKQWVPKDTPISRQMAIQEVVSHLIAHGCQDLTNNIDHAKFAEHPVSHGGFSDIYRGRLFDNKQVAIKTLRISLSENPKHLKAGLIFSIPGSNTVFRGRIGMVSPWMENGNLPRYLKQTPSADRRNLCLQICDGLSYLHKIGIIHGDLKGANVLISANGTPVLADFGNSLHSNQTMKFTNTTSAGSLTVRWSVSRINYRAPP</sequence>
<dbReference type="PROSITE" id="PS50011">
    <property type="entry name" value="PROTEIN_KINASE_DOM"/>
    <property type="match status" value="1"/>
</dbReference>
<dbReference type="InterPro" id="IPR051681">
    <property type="entry name" value="Ser/Thr_Kinases-Pseudokinases"/>
</dbReference>
<reference evidence="3" key="1">
    <citation type="submission" date="2021-01" db="EMBL/GenBank/DDBJ databases">
        <authorList>
            <person name="Kaushik A."/>
        </authorList>
    </citation>
    <scope>NUCLEOTIDE SEQUENCE</scope>
    <source>
        <strain evidence="3">AG2-2IIIB</strain>
    </source>
</reference>
<protein>
    <recommendedName>
        <fullName evidence="2">Protein kinase domain-containing protein</fullName>
    </recommendedName>
</protein>
<feature type="compositionally biased region" description="Basic and acidic residues" evidence="1">
    <location>
        <begin position="447"/>
        <end position="456"/>
    </location>
</feature>
<gene>
    <name evidence="3" type="ORF">RDB_LOCUS41697</name>
</gene>
<evidence type="ECO:0000259" key="2">
    <source>
        <dbReference type="PROSITE" id="PS50011"/>
    </source>
</evidence>
<evidence type="ECO:0000256" key="1">
    <source>
        <dbReference type="SAM" id="MobiDB-lite"/>
    </source>
</evidence>
<feature type="region of interest" description="Disordered" evidence="1">
    <location>
        <begin position="176"/>
        <end position="241"/>
    </location>
</feature>
<feature type="domain" description="Protein kinase" evidence="2">
    <location>
        <begin position="615"/>
        <end position="777"/>
    </location>
</feature>
<dbReference type="Pfam" id="PF07714">
    <property type="entry name" value="PK_Tyr_Ser-Thr"/>
    <property type="match status" value="1"/>
</dbReference>
<organism evidence="3 4">
    <name type="scientific">Rhizoctonia solani</name>
    <dbReference type="NCBI Taxonomy" id="456999"/>
    <lineage>
        <taxon>Eukaryota</taxon>
        <taxon>Fungi</taxon>
        <taxon>Dikarya</taxon>
        <taxon>Basidiomycota</taxon>
        <taxon>Agaricomycotina</taxon>
        <taxon>Agaricomycetes</taxon>
        <taxon>Cantharellales</taxon>
        <taxon>Ceratobasidiaceae</taxon>
        <taxon>Rhizoctonia</taxon>
    </lineage>
</organism>
<feature type="region of interest" description="Disordered" evidence="1">
    <location>
        <begin position="446"/>
        <end position="466"/>
    </location>
</feature>
<feature type="compositionally biased region" description="Basic and acidic residues" evidence="1">
    <location>
        <begin position="533"/>
        <end position="544"/>
    </location>
</feature>
<dbReference type="InterPro" id="IPR011009">
    <property type="entry name" value="Kinase-like_dom_sf"/>
</dbReference>
<feature type="region of interest" description="Disordered" evidence="1">
    <location>
        <begin position="106"/>
        <end position="152"/>
    </location>
</feature>
<dbReference type="GO" id="GO:0005524">
    <property type="term" value="F:ATP binding"/>
    <property type="evidence" value="ECO:0007669"/>
    <property type="project" value="InterPro"/>
</dbReference>
<feature type="region of interest" description="Disordered" evidence="1">
    <location>
        <begin position="1"/>
        <end position="67"/>
    </location>
</feature>
<comment type="caution">
    <text evidence="3">The sequence shown here is derived from an EMBL/GenBank/DDBJ whole genome shotgun (WGS) entry which is preliminary data.</text>
</comment>
<dbReference type="AlphaFoldDB" id="A0A8H2WZ37"/>
<proteinExistence type="predicted"/>
<dbReference type="InterPro" id="IPR008271">
    <property type="entry name" value="Ser/Thr_kinase_AS"/>
</dbReference>
<dbReference type="InterPro" id="IPR001245">
    <property type="entry name" value="Ser-Thr/Tyr_kinase_cat_dom"/>
</dbReference>
<dbReference type="GO" id="GO:0004674">
    <property type="term" value="F:protein serine/threonine kinase activity"/>
    <property type="evidence" value="ECO:0007669"/>
    <property type="project" value="TreeGrafter"/>
</dbReference>
<accession>A0A8H2WZ37</accession>
<dbReference type="SMART" id="SM00220">
    <property type="entry name" value="S_TKc"/>
    <property type="match status" value="1"/>
</dbReference>
<dbReference type="PROSITE" id="PS00108">
    <property type="entry name" value="PROTEIN_KINASE_ST"/>
    <property type="match status" value="1"/>
</dbReference>
<evidence type="ECO:0000313" key="3">
    <source>
        <dbReference type="EMBL" id="CAE6408134.1"/>
    </source>
</evidence>
<dbReference type="Gene3D" id="1.10.510.10">
    <property type="entry name" value="Transferase(Phosphotransferase) domain 1"/>
    <property type="match status" value="1"/>
</dbReference>
<dbReference type="EMBL" id="CAJMWT010001542">
    <property type="protein sequence ID" value="CAE6408134.1"/>
    <property type="molecule type" value="Genomic_DNA"/>
</dbReference>
<dbReference type="PANTHER" id="PTHR44329:SF214">
    <property type="entry name" value="PROTEIN KINASE DOMAIN-CONTAINING PROTEIN"/>
    <property type="match status" value="1"/>
</dbReference>
<dbReference type="InterPro" id="IPR000719">
    <property type="entry name" value="Prot_kinase_dom"/>
</dbReference>
<dbReference type="PANTHER" id="PTHR44329">
    <property type="entry name" value="SERINE/THREONINE-PROTEIN KINASE TNNI3K-RELATED"/>
    <property type="match status" value="1"/>
</dbReference>
<evidence type="ECO:0000313" key="4">
    <source>
        <dbReference type="Proteomes" id="UP000663843"/>
    </source>
</evidence>
<dbReference type="Proteomes" id="UP000663843">
    <property type="component" value="Unassembled WGS sequence"/>
</dbReference>